<reference evidence="2 3" key="1">
    <citation type="journal article" date="2019" name="New Phytol.">
        <title>Comparative genomics reveals unique wood-decay strategies and fruiting body development in the Schizophyllaceae.</title>
        <authorList>
            <person name="Almasi E."/>
            <person name="Sahu N."/>
            <person name="Krizsan K."/>
            <person name="Balint B."/>
            <person name="Kovacs G.M."/>
            <person name="Kiss B."/>
            <person name="Cseklye J."/>
            <person name="Drula E."/>
            <person name="Henrissat B."/>
            <person name="Nagy I."/>
            <person name="Chovatia M."/>
            <person name="Adam C."/>
            <person name="LaButti K."/>
            <person name="Lipzen A."/>
            <person name="Riley R."/>
            <person name="Grigoriev I.V."/>
            <person name="Nagy L.G."/>
        </authorList>
    </citation>
    <scope>NUCLEOTIDE SEQUENCE [LARGE SCALE GENOMIC DNA]</scope>
    <source>
        <strain evidence="2 3">NL-1724</strain>
    </source>
</reference>
<evidence type="ECO:0000313" key="2">
    <source>
        <dbReference type="EMBL" id="TRM57541.1"/>
    </source>
</evidence>
<feature type="non-terminal residue" evidence="2">
    <location>
        <position position="1"/>
    </location>
</feature>
<accession>A0A550BYA1</accession>
<gene>
    <name evidence="2" type="ORF">BD626DRAFT_411792</name>
</gene>
<name>A0A550BYA1_9AGAR</name>
<evidence type="ECO:0008006" key="4">
    <source>
        <dbReference type="Google" id="ProtNLM"/>
    </source>
</evidence>
<dbReference type="OrthoDB" id="3259198at2759"/>
<feature type="region of interest" description="Disordered" evidence="1">
    <location>
        <begin position="82"/>
        <end position="117"/>
    </location>
</feature>
<feature type="compositionally biased region" description="Acidic residues" evidence="1">
    <location>
        <begin position="99"/>
        <end position="115"/>
    </location>
</feature>
<organism evidence="2 3">
    <name type="scientific">Schizophyllum amplum</name>
    <dbReference type="NCBI Taxonomy" id="97359"/>
    <lineage>
        <taxon>Eukaryota</taxon>
        <taxon>Fungi</taxon>
        <taxon>Dikarya</taxon>
        <taxon>Basidiomycota</taxon>
        <taxon>Agaricomycotina</taxon>
        <taxon>Agaricomycetes</taxon>
        <taxon>Agaricomycetidae</taxon>
        <taxon>Agaricales</taxon>
        <taxon>Schizophyllaceae</taxon>
        <taxon>Schizophyllum</taxon>
    </lineage>
</organism>
<dbReference type="STRING" id="97359.A0A550BYA1"/>
<keyword evidence="3" id="KW-1185">Reference proteome</keyword>
<dbReference type="Proteomes" id="UP000320762">
    <property type="component" value="Unassembled WGS sequence"/>
</dbReference>
<sequence length="136" mass="14671">ENMAEAVWETLVMYGIEAKLMVVMADNATNNDTLVDALAERLHAAGIHFVAKDARGRCMPHTVHLSALELLEGVGAITKEKASRANYQDDVSAPLDRSFDDDAAGADDSDDEDDPAKEFRSAIAKVCPFHPAVSTI</sequence>
<dbReference type="AlphaFoldDB" id="A0A550BYA1"/>
<evidence type="ECO:0000313" key="3">
    <source>
        <dbReference type="Proteomes" id="UP000320762"/>
    </source>
</evidence>
<proteinExistence type="predicted"/>
<comment type="caution">
    <text evidence="2">The sequence shown here is derived from an EMBL/GenBank/DDBJ whole genome shotgun (WGS) entry which is preliminary data.</text>
</comment>
<protein>
    <recommendedName>
        <fullName evidence="4">DUF659 domain-containing protein</fullName>
    </recommendedName>
</protein>
<dbReference type="EMBL" id="VDMD01000045">
    <property type="protein sequence ID" value="TRM57541.1"/>
    <property type="molecule type" value="Genomic_DNA"/>
</dbReference>
<evidence type="ECO:0000256" key="1">
    <source>
        <dbReference type="SAM" id="MobiDB-lite"/>
    </source>
</evidence>